<dbReference type="EMBL" id="CP104965">
    <property type="protein sequence ID" value="UXN70894.1"/>
    <property type="molecule type" value="Genomic_DNA"/>
</dbReference>
<evidence type="ECO:0000313" key="2">
    <source>
        <dbReference type="Proteomes" id="UP001061862"/>
    </source>
</evidence>
<dbReference type="Pfam" id="PF06199">
    <property type="entry name" value="Phage_tail_2"/>
    <property type="match status" value="1"/>
</dbReference>
<gene>
    <name evidence="1" type="ORF">N8A98_06820</name>
</gene>
<name>A0ABY6CF72_9HYPH</name>
<keyword evidence="2" id="KW-1185">Reference proteome</keyword>
<reference evidence="1 2" key="1">
    <citation type="submission" date="2022-09" db="EMBL/GenBank/DDBJ databases">
        <title>Interaction between co-microsymbionts with complementary sets of symbiotic genes in legume-rhizobium systems.</title>
        <authorList>
            <person name="Safronova V."/>
            <person name="Sazanova A."/>
            <person name="Afonin A."/>
            <person name="Chirak E."/>
        </authorList>
    </citation>
    <scope>NUCLEOTIDE SEQUENCE [LARGE SCALE GENOMIC DNA]</scope>
    <source>
        <strain evidence="1 2">A18/4-1</strain>
    </source>
</reference>
<accession>A0ABY6CF72</accession>
<organism evidence="1 2">
    <name type="scientific">Devosia neptuniae</name>
    <dbReference type="NCBI Taxonomy" id="191302"/>
    <lineage>
        <taxon>Bacteria</taxon>
        <taxon>Pseudomonadati</taxon>
        <taxon>Pseudomonadota</taxon>
        <taxon>Alphaproteobacteria</taxon>
        <taxon>Hyphomicrobiales</taxon>
        <taxon>Devosiaceae</taxon>
        <taxon>Devosia</taxon>
    </lineage>
</organism>
<dbReference type="RefSeq" id="WP_262170176.1">
    <property type="nucleotide sequence ID" value="NZ_CP104965.1"/>
</dbReference>
<sequence length="138" mass="14402">MIQLGDGTTPTEVFVAPCALTSKGINFSAESNDFNVPDCDDEDAAVWTERVVSALSAGVSGSGTLATESLDLWEEWFLSGAAKNIRVKIDKPVAQGGRHYAMSAILTAFNITANIGELAQIEVEIASNGEVVSVPAAA</sequence>
<dbReference type="Proteomes" id="UP001061862">
    <property type="component" value="Chromosome"/>
</dbReference>
<evidence type="ECO:0000313" key="1">
    <source>
        <dbReference type="EMBL" id="UXN70894.1"/>
    </source>
</evidence>
<dbReference type="InterPro" id="IPR011855">
    <property type="entry name" value="Phgtail_TP901_1"/>
</dbReference>
<protein>
    <submittedName>
        <fullName evidence="1">Phage tail protein</fullName>
    </submittedName>
</protein>
<proteinExistence type="predicted"/>